<organism evidence="2 3">
    <name type="scientific">Micromonospora thermarum</name>
    <dbReference type="NCBI Taxonomy" id="2720024"/>
    <lineage>
        <taxon>Bacteria</taxon>
        <taxon>Bacillati</taxon>
        <taxon>Actinomycetota</taxon>
        <taxon>Actinomycetes</taxon>
        <taxon>Micromonosporales</taxon>
        <taxon>Micromonosporaceae</taxon>
        <taxon>Micromonospora</taxon>
    </lineage>
</organism>
<comment type="caution">
    <text evidence="2">The sequence shown here is derived from an EMBL/GenBank/DDBJ whole genome shotgun (WGS) entry which is preliminary data.</text>
</comment>
<proteinExistence type="predicted"/>
<dbReference type="RefSeq" id="WP_168001308.1">
    <property type="nucleotide sequence ID" value="NZ_JAATEO010000012.1"/>
</dbReference>
<feature type="compositionally biased region" description="Pro residues" evidence="1">
    <location>
        <begin position="76"/>
        <end position="86"/>
    </location>
</feature>
<evidence type="ECO:0000256" key="1">
    <source>
        <dbReference type="SAM" id="MobiDB-lite"/>
    </source>
</evidence>
<name>A0ABX0ZA10_9ACTN</name>
<sequence>MDSALRVIRENSVQGLAEMRQMIGLLRGPADGGAGEDATAEATPARLKTHVSRILATLDLRSRVQAAILAQELGLPVPPPAGPTPAPGGAAAEPTPGGTAPEPGGPAGGVAPAGA</sequence>
<feature type="region of interest" description="Disordered" evidence="1">
    <location>
        <begin position="74"/>
        <end position="115"/>
    </location>
</feature>
<dbReference type="InterPro" id="IPR036388">
    <property type="entry name" value="WH-like_DNA-bd_sf"/>
</dbReference>
<evidence type="ECO:0000313" key="2">
    <source>
        <dbReference type="EMBL" id="NJP32931.1"/>
    </source>
</evidence>
<dbReference type="EMBL" id="JAATEO010000012">
    <property type="protein sequence ID" value="NJP32931.1"/>
    <property type="molecule type" value="Genomic_DNA"/>
</dbReference>
<protein>
    <submittedName>
        <fullName evidence="2">Response regulator transcription factor</fullName>
    </submittedName>
</protein>
<dbReference type="Proteomes" id="UP000783871">
    <property type="component" value="Unassembled WGS sequence"/>
</dbReference>
<evidence type="ECO:0000313" key="3">
    <source>
        <dbReference type="Proteomes" id="UP000783871"/>
    </source>
</evidence>
<reference evidence="2 3" key="1">
    <citation type="submission" date="2020-03" db="EMBL/GenBank/DDBJ databases">
        <title>WGS of actinomycetes isolated from Thailand.</title>
        <authorList>
            <person name="Thawai C."/>
        </authorList>
    </citation>
    <scope>NUCLEOTIDE SEQUENCE [LARGE SCALE GENOMIC DNA]</scope>
    <source>
        <strain evidence="2 3">HSS6-12</strain>
    </source>
</reference>
<dbReference type="Gene3D" id="1.10.10.10">
    <property type="entry name" value="Winged helix-like DNA-binding domain superfamily/Winged helix DNA-binding domain"/>
    <property type="match status" value="1"/>
</dbReference>
<gene>
    <name evidence="2" type="ORF">HCJ94_13265</name>
</gene>
<keyword evidence="3" id="KW-1185">Reference proteome</keyword>
<feature type="compositionally biased region" description="Low complexity" evidence="1">
    <location>
        <begin position="87"/>
        <end position="102"/>
    </location>
</feature>
<accession>A0ABX0ZA10</accession>